<dbReference type="SUPFAM" id="SSF52980">
    <property type="entry name" value="Restriction endonuclease-like"/>
    <property type="match status" value="1"/>
</dbReference>
<protein>
    <recommendedName>
        <fullName evidence="2">Restriction endonuclease type IV Mrr domain-containing protein</fullName>
    </recommendedName>
</protein>
<dbReference type="Pfam" id="PF06319">
    <property type="entry name" value="MmcB-like"/>
    <property type="match status" value="1"/>
</dbReference>
<dbReference type="EMBL" id="LAZR01052084">
    <property type="protein sequence ID" value="KKK83737.1"/>
    <property type="molecule type" value="Genomic_DNA"/>
</dbReference>
<feature type="non-terminal residue" evidence="1">
    <location>
        <position position="145"/>
    </location>
</feature>
<accession>A0A0F8YQQ5</accession>
<name>A0A0F8YQQ5_9ZZZZ</name>
<gene>
    <name evidence="1" type="ORF">LCGC14_2790370</name>
</gene>
<dbReference type="InterPro" id="IPR011335">
    <property type="entry name" value="Restrct_endonuc-II-like"/>
</dbReference>
<organism evidence="1">
    <name type="scientific">marine sediment metagenome</name>
    <dbReference type="NCBI Taxonomy" id="412755"/>
    <lineage>
        <taxon>unclassified sequences</taxon>
        <taxon>metagenomes</taxon>
        <taxon>ecological metagenomes</taxon>
    </lineage>
</organism>
<reference evidence="1" key="1">
    <citation type="journal article" date="2015" name="Nature">
        <title>Complex archaea that bridge the gap between prokaryotes and eukaryotes.</title>
        <authorList>
            <person name="Spang A."/>
            <person name="Saw J.H."/>
            <person name="Jorgensen S.L."/>
            <person name="Zaremba-Niedzwiedzka K."/>
            <person name="Martijn J."/>
            <person name="Lind A.E."/>
            <person name="van Eijk R."/>
            <person name="Schleper C."/>
            <person name="Guy L."/>
            <person name="Ettema T.J."/>
        </authorList>
    </citation>
    <scope>NUCLEOTIDE SEQUENCE</scope>
</reference>
<proteinExistence type="predicted"/>
<evidence type="ECO:0000313" key="1">
    <source>
        <dbReference type="EMBL" id="KKK83737.1"/>
    </source>
</evidence>
<dbReference type="AlphaFoldDB" id="A0A0F8YQQ5"/>
<sequence>MKELDLAEHVIAYLDSMGWDVYQEVQFFGSGGVADIIAVHDGWRMWAIECKKSLTIRVMSQASKWRTHYRSVALPSPKRSRYETSSRDCAYRVARDYFKVGVIEVDEGGAIHEIEAAPLMRQHHRFTKHKLEKLRPEHKTFAKAG</sequence>
<comment type="caution">
    <text evidence="1">The sequence shown here is derived from an EMBL/GenBank/DDBJ whole genome shotgun (WGS) entry which is preliminary data.</text>
</comment>
<dbReference type="InterPro" id="IPR009394">
    <property type="entry name" value="MmcB-like"/>
</dbReference>
<evidence type="ECO:0008006" key="2">
    <source>
        <dbReference type="Google" id="ProtNLM"/>
    </source>
</evidence>